<dbReference type="KEGG" id="sof:NCTC11214_02349"/>
<sequence length="51" mass="6042">MDIIKQLLDALWQQDFETLANPSLVWTLYVLLFMILFFGKWPVTGRVSARR</sequence>
<keyword evidence="1" id="KW-0472">Membrane</keyword>
<organism evidence="2 3">
    <name type="scientific">Serratia odorifera</name>
    <dbReference type="NCBI Taxonomy" id="618"/>
    <lineage>
        <taxon>Bacteria</taxon>
        <taxon>Pseudomonadati</taxon>
        <taxon>Pseudomonadota</taxon>
        <taxon>Gammaproteobacteria</taxon>
        <taxon>Enterobacterales</taxon>
        <taxon>Yersiniaceae</taxon>
        <taxon>Serratia</taxon>
    </lineage>
</organism>
<name>A0A447KRJ0_SEROD</name>
<keyword evidence="1" id="KW-1133">Transmembrane helix</keyword>
<evidence type="ECO:0000256" key="1">
    <source>
        <dbReference type="SAM" id="Phobius"/>
    </source>
</evidence>
<accession>A0A447KRJ0</accession>
<protein>
    <submittedName>
        <fullName evidence="2">Inner membrane protein YqjA</fullName>
    </submittedName>
</protein>
<proteinExistence type="predicted"/>
<keyword evidence="1" id="KW-0812">Transmembrane</keyword>
<dbReference type="EMBL" id="LR134117">
    <property type="protein sequence ID" value="VDZ57194.1"/>
    <property type="molecule type" value="Genomic_DNA"/>
</dbReference>
<dbReference type="AlphaFoldDB" id="A0A447KRJ0"/>
<dbReference type="Proteomes" id="UP000281391">
    <property type="component" value="Chromosome"/>
</dbReference>
<gene>
    <name evidence="2" type="primary">yqjA_2</name>
    <name evidence="2" type="ORF">NCTC11214_02349</name>
</gene>
<evidence type="ECO:0000313" key="2">
    <source>
        <dbReference type="EMBL" id="VDZ57194.1"/>
    </source>
</evidence>
<evidence type="ECO:0000313" key="3">
    <source>
        <dbReference type="Proteomes" id="UP000281391"/>
    </source>
</evidence>
<reference evidence="2 3" key="1">
    <citation type="submission" date="2018-12" db="EMBL/GenBank/DDBJ databases">
        <authorList>
            <consortium name="Pathogen Informatics"/>
        </authorList>
    </citation>
    <scope>NUCLEOTIDE SEQUENCE [LARGE SCALE GENOMIC DNA]</scope>
    <source>
        <strain evidence="2 3">NCTC11214</strain>
    </source>
</reference>
<feature type="transmembrane region" description="Helical" evidence="1">
    <location>
        <begin position="24"/>
        <end position="43"/>
    </location>
</feature>